<dbReference type="Gene3D" id="1.10.4030.10">
    <property type="entry name" value="Porin chaperone SurA, peptide-binding domain"/>
    <property type="match status" value="1"/>
</dbReference>
<dbReference type="InterPro" id="IPR027304">
    <property type="entry name" value="Trigger_fact/SurA_dom_sf"/>
</dbReference>
<sequence>MAITQFTSDWPPASTDGTAMRLRFVPVFFALAFALAITAQTPAHAAIKVIVNDVPITDYDISQRARLITLTQRKGASVAKRMATEQLVDDQIKLGEAARVGVEISDSQVTNAFNRIARNVKMSPSQLSKALSSGGVKPDTLKKQLKVQLAWNEVLQRRFSGRIEVDESDIIAALQKTDEEERQKSIEYDLKRIIVVVPKNSSGGFKSKRKNESEKIRAAFDGCDNAGAILKQYSEVVVQTIGRRLETELPENKREEINALKPGKLTKADTTPVGFEMIAVCGKREIASDIAVRTELENELREKEGESQSRRYLMDVRRRATIIYR</sequence>
<dbReference type="Pfam" id="PF09312">
    <property type="entry name" value="SurA_N"/>
    <property type="match status" value="1"/>
</dbReference>
<dbReference type="AlphaFoldDB" id="A0A939EBQ2"/>
<dbReference type="InterPro" id="IPR015391">
    <property type="entry name" value="SurA_N"/>
</dbReference>
<organism evidence="5 6">
    <name type="scientific">Roseibium aggregatum</name>
    <dbReference type="NCBI Taxonomy" id="187304"/>
    <lineage>
        <taxon>Bacteria</taxon>
        <taxon>Pseudomonadati</taxon>
        <taxon>Pseudomonadota</taxon>
        <taxon>Alphaproteobacteria</taxon>
        <taxon>Hyphomicrobiales</taxon>
        <taxon>Stappiaceae</taxon>
        <taxon>Roseibium</taxon>
    </lineage>
</organism>
<evidence type="ECO:0000256" key="3">
    <source>
        <dbReference type="SAM" id="SignalP"/>
    </source>
</evidence>
<keyword evidence="2" id="KW-0697">Rotamase</keyword>
<name>A0A939EBQ2_9HYPH</name>
<dbReference type="Proteomes" id="UP000664096">
    <property type="component" value="Unassembled WGS sequence"/>
</dbReference>
<evidence type="ECO:0000313" key="6">
    <source>
        <dbReference type="Proteomes" id="UP000664096"/>
    </source>
</evidence>
<evidence type="ECO:0000256" key="1">
    <source>
        <dbReference type="ARBA" id="ARBA00022729"/>
    </source>
</evidence>
<feature type="signal peptide" evidence="3">
    <location>
        <begin position="1"/>
        <end position="45"/>
    </location>
</feature>
<dbReference type="InterPro" id="IPR050280">
    <property type="entry name" value="OMP_Chaperone_SurA"/>
</dbReference>
<dbReference type="PANTHER" id="PTHR47637">
    <property type="entry name" value="CHAPERONE SURA"/>
    <property type="match status" value="1"/>
</dbReference>
<gene>
    <name evidence="5" type="ORF">JF539_06635</name>
</gene>
<reference evidence="5" key="1">
    <citation type="submission" date="2020-12" db="EMBL/GenBank/DDBJ databases">
        <title>Oil enriched cultivation method for isolating marine PHA-producing bacteria.</title>
        <authorList>
            <person name="Zheng W."/>
            <person name="Yu S."/>
            <person name="Huang Y."/>
        </authorList>
    </citation>
    <scope>NUCLEOTIDE SEQUENCE</scope>
    <source>
        <strain evidence="5">SY-2-12</strain>
    </source>
</reference>
<feature type="domain" description="SurA N-terminal" evidence="4">
    <location>
        <begin position="49"/>
        <end position="152"/>
    </location>
</feature>
<proteinExistence type="predicted"/>
<accession>A0A939EBQ2</accession>
<evidence type="ECO:0000256" key="2">
    <source>
        <dbReference type="ARBA" id="ARBA00023110"/>
    </source>
</evidence>
<dbReference type="SUPFAM" id="SSF109998">
    <property type="entry name" value="Triger factor/SurA peptide-binding domain-like"/>
    <property type="match status" value="1"/>
</dbReference>
<evidence type="ECO:0000259" key="4">
    <source>
        <dbReference type="Pfam" id="PF09312"/>
    </source>
</evidence>
<comment type="caution">
    <text evidence="5">The sequence shown here is derived from an EMBL/GenBank/DDBJ whole genome shotgun (WGS) entry which is preliminary data.</text>
</comment>
<dbReference type="GO" id="GO:0003755">
    <property type="term" value="F:peptidyl-prolyl cis-trans isomerase activity"/>
    <property type="evidence" value="ECO:0007669"/>
    <property type="project" value="UniProtKB-KW"/>
</dbReference>
<dbReference type="PANTHER" id="PTHR47637:SF1">
    <property type="entry name" value="CHAPERONE SURA"/>
    <property type="match status" value="1"/>
</dbReference>
<evidence type="ECO:0000313" key="5">
    <source>
        <dbReference type="EMBL" id="MBN9670008.1"/>
    </source>
</evidence>
<keyword evidence="2" id="KW-0413">Isomerase</keyword>
<protein>
    <submittedName>
        <fullName evidence="5">SurA N-terminal domain-containing protein</fullName>
    </submittedName>
</protein>
<feature type="chain" id="PRO_5038086734" evidence="3">
    <location>
        <begin position="46"/>
        <end position="325"/>
    </location>
</feature>
<dbReference type="EMBL" id="JAEKJZ010000001">
    <property type="protein sequence ID" value="MBN9670008.1"/>
    <property type="molecule type" value="Genomic_DNA"/>
</dbReference>
<keyword evidence="1 3" id="KW-0732">Signal</keyword>